<reference evidence="15 16" key="1">
    <citation type="submission" date="2017-07" db="EMBL/GenBank/DDBJ databases">
        <title>Leptospira spp. isolated from tropical soils.</title>
        <authorList>
            <person name="Thibeaux R."/>
            <person name="Iraola G."/>
            <person name="Ferres I."/>
            <person name="Bierque E."/>
            <person name="Girault D."/>
            <person name="Soupe-Gilbert M.-E."/>
            <person name="Picardeau M."/>
            <person name="Goarant C."/>
        </authorList>
    </citation>
    <scope>NUCLEOTIDE SEQUENCE [LARGE SCALE GENOMIC DNA]</scope>
    <source>
        <strain evidence="15 16">FH2-C-A2</strain>
    </source>
</reference>
<sequence length="515" mass="56633">MAAKEKYILSIDSGGSGIRAIAFDKKGQIVSRQYEKTPPIISEPGALEHDPEKLWQALVSVVKKTVRNKKFHPSNIEALGICNQRGSFLLWDKATGKPLTRLISWADVRAGKTSEEMNSHKVWKLIQFFSRILGTLTGHPMLIATYLLKFTTDHASVRLKWVLDKNPEFRKRAKKGEILFGTLDTWFVYKLTKGKEHVTDPSNATVTGMFNPFQLQWNAPLCGIFGIPLKVFPSVKDTASDFGSTDPSLFGGAAIPIRAVVGDQMAALFGHGCFEKGGVKISQGSGAFVDMNMGEKPKISKRGLFPLVAWRLEDKPTYMLEGFTGTVGTLIDWLGKGIGLSDTPKVLNELASQTKDTEGVIFVPTASGMRFPYFNPNAKASVFGLSLATHRRHVARAVLEGIALSLYDILEGIKKDTNVPVASIMVDGGVSQSDILLQCLADYCQVEVKRSAEPDMTATGAAYLAGLGSGYWKNMETLSKLERGYKVFKPKIDEKARKEKLDRWHKAVQATLSIG</sequence>
<proteinExistence type="inferred from homology"/>
<dbReference type="Pfam" id="PF02782">
    <property type="entry name" value="FGGY_C"/>
    <property type="match status" value="1"/>
</dbReference>
<dbReference type="CDD" id="cd07793">
    <property type="entry name" value="ASKHA_NBD_FGGY_GK5-like"/>
    <property type="match status" value="1"/>
</dbReference>
<dbReference type="AlphaFoldDB" id="A0A2M9ZGY4"/>
<evidence type="ECO:0000256" key="4">
    <source>
        <dbReference type="ARBA" id="ARBA00022679"/>
    </source>
</evidence>
<accession>A0A2M9ZGY4</accession>
<keyword evidence="4 12" id="KW-0808">Transferase</keyword>
<dbReference type="InterPro" id="IPR037444">
    <property type="entry name" value="GK5"/>
</dbReference>
<evidence type="ECO:0000256" key="2">
    <source>
        <dbReference type="ARBA" id="ARBA00009156"/>
    </source>
</evidence>
<evidence type="ECO:0000313" key="16">
    <source>
        <dbReference type="Proteomes" id="UP000231912"/>
    </source>
</evidence>
<feature type="domain" description="Carbohydrate kinase FGGY N-terminal" evidence="13">
    <location>
        <begin position="7"/>
        <end position="270"/>
    </location>
</feature>
<evidence type="ECO:0000256" key="8">
    <source>
        <dbReference type="ARBA" id="ARBA00033026"/>
    </source>
</evidence>
<dbReference type="EMBL" id="NPDT01000001">
    <property type="protein sequence ID" value="PJZ67606.1"/>
    <property type="molecule type" value="Genomic_DNA"/>
</dbReference>
<dbReference type="InterPro" id="IPR018483">
    <property type="entry name" value="Carb_kinase_FGGY_CS"/>
</dbReference>
<name>A0A2M9ZGY4_9LEPT</name>
<dbReference type="PROSITE" id="PS00445">
    <property type="entry name" value="FGGY_KINASES_2"/>
    <property type="match status" value="1"/>
</dbReference>
<evidence type="ECO:0000313" key="15">
    <source>
        <dbReference type="EMBL" id="PJZ67606.1"/>
    </source>
</evidence>
<evidence type="ECO:0000256" key="12">
    <source>
        <dbReference type="RuleBase" id="RU003733"/>
    </source>
</evidence>
<dbReference type="PANTHER" id="PTHR10196:SF69">
    <property type="entry name" value="GLYCEROL KINASE"/>
    <property type="match status" value="1"/>
</dbReference>
<comment type="subcellular location">
    <subcellularLocation>
        <location evidence="1">Cytoplasm</location>
    </subcellularLocation>
</comment>
<dbReference type="GO" id="GO:0019563">
    <property type="term" value="P:glycerol catabolic process"/>
    <property type="evidence" value="ECO:0007669"/>
    <property type="project" value="TreeGrafter"/>
</dbReference>
<dbReference type="InterPro" id="IPR000577">
    <property type="entry name" value="Carb_kinase_FGGY"/>
</dbReference>
<keyword evidence="7" id="KW-0067">ATP-binding</keyword>
<evidence type="ECO:0000256" key="6">
    <source>
        <dbReference type="ARBA" id="ARBA00022777"/>
    </source>
</evidence>
<protein>
    <recommendedName>
        <fullName evidence="11">Glycerol kinase 5</fullName>
    </recommendedName>
    <alternativeName>
        <fullName evidence="9">ATP:glycerol 3-phosphotransferase</fullName>
    </alternativeName>
    <alternativeName>
        <fullName evidence="8">ATP:glycerol 3-phosphotransferase 5</fullName>
    </alternativeName>
</protein>
<evidence type="ECO:0000256" key="5">
    <source>
        <dbReference type="ARBA" id="ARBA00022741"/>
    </source>
</evidence>
<dbReference type="GO" id="GO:0005829">
    <property type="term" value="C:cytosol"/>
    <property type="evidence" value="ECO:0007669"/>
    <property type="project" value="TreeGrafter"/>
</dbReference>
<keyword evidence="6 12" id="KW-0418">Kinase</keyword>
<evidence type="ECO:0000256" key="3">
    <source>
        <dbReference type="ARBA" id="ARBA00022490"/>
    </source>
</evidence>
<dbReference type="PANTHER" id="PTHR10196">
    <property type="entry name" value="SUGAR KINASE"/>
    <property type="match status" value="1"/>
</dbReference>
<evidence type="ECO:0000256" key="11">
    <source>
        <dbReference type="ARBA" id="ARBA00047192"/>
    </source>
</evidence>
<dbReference type="SUPFAM" id="SSF53067">
    <property type="entry name" value="Actin-like ATPase domain"/>
    <property type="match status" value="2"/>
</dbReference>
<keyword evidence="3" id="KW-0963">Cytoplasm</keyword>
<evidence type="ECO:0000256" key="10">
    <source>
        <dbReference type="ARBA" id="ARBA00045165"/>
    </source>
</evidence>
<dbReference type="RefSeq" id="WP_100758062.1">
    <property type="nucleotide sequence ID" value="NZ_NPDT01000001.1"/>
</dbReference>
<dbReference type="InterPro" id="IPR018484">
    <property type="entry name" value="FGGY_N"/>
</dbReference>
<dbReference type="GO" id="GO:0005524">
    <property type="term" value="F:ATP binding"/>
    <property type="evidence" value="ECO:0007669"/>
    <property type="project" value="UniProtKB-KW"/>
</dbReference>
<evidence type="ECO:0000256" key="7">
    <source>
        <dbReference type="ARBA" id="ARBA00022840"/>
    </source>
</evidence>
<evidence type="ECO:0000256" key="1">
    <source>
        <dbReference type="ARBA" id="ARBA00004496"/>
    </source>
</evidence>
<comment type="function">
    <text evidence="10">Skin-specific kinase that plays a key role in glycerol metabolism, catalyzing its phosphorylation to produce sn-glycerol 3-phosphate. Involved in skin-specific regulation of sterol regulatory element-binding protein (SREBP) processing and lipid biosynthesis.</text>
</comment>
<comment type="similarity">
    <text evidence="2 12">Belongs to the FGGY kinase family.</text>
</comment>
<feature type="domain" description="Carbohydrate kinase FGGY C-terminal" evidence="14">
    <location>
        <begin position="280"/>
        <end position="467"/>
    </location>
</feature>
<dbReference type="Pfam" id="PF00370">
    <property type="entry name" value="FGGY_N"/>
    <property type="match status" value="1"/>
</dbReference>
<dbReference type="Proteomes" id="UP000231912">
    <property type="component" value="Unassembled WGS sequence"/>
</dbReference>
<dbReference type="Gene3D" id="3.30.420.40">
    <property type="match status" value="2"/>
</dbReference>
<evidence type="ECO:0000259" key="14">
    <source>
        <dbReference type="Pfam" id="PF02782"/>
    </source>
</evidence>
<dbReference type="FunFam" id="3.30.420.40:FF:000102">
    <property type="entry name" value="Putative glycerol kinase 5"/>
    <property type="match status" value="1"/>
</dbReference>
<dbReference type="InterPro" id="IPR043129">
    <property type="entry name" value="ATPase_NBD"/>
</dbReference>
<evidence type="ECO:0000259" key="13">
    <source>
        <dbReference type="Pfam" id="PF00370"/>
    </source>
</evidence>
<organism evidence="15 16">
    <name type="scientific">Leptospira wolffii</name>
    <dbReference type="NCBI Taxonomy" id="409998"/>
    <lineage>
        <taxon>Bacteria</taxon>
        <taxon>Pseudomonadati</taxon>
        <taxon>Spirochaetota</taxon>
        <taxon>Spirochaetia</taxon>
        <taxon>Leptospirales</taxon>
        <taxon>Leptospiraceae</taxon>
        <taxon>Leptospira</taxon>
    </lineage>
</organism>
<dbReference type="InterPro" id="IPR018485">
    <property type="entry name" value="FGGY_C"/>
</dbReference>
<comment type="caution">
    <text evidence="15">The sequence shown here is derived from an EMBL/GenBank/DDBJ whole genome shotgun (WGS) entry which is preliminary data.</text>
</comment>
<dbReference type="GO" id="GO:0004370">
    <property type="term" value="F:glycerol kinase activity"/>
    <property type="evidence" value="ECO:0007669"/>
    <property type="project" value="TreeGrafter"/>
</dbReference>
<gene>
    <name evidence="15" type="ORF">CH371_06260</name>
</gene>
<keyword evidence="5" id="KW-0547">Nucleotide-binding</keyword>
<dbReference type="PIRSF" id="PIRSF000538">
    <property type="entry name" value="GlpK"/>
    <property type="match status" value="1"/>
</dbReference>
<evidence type="ECO:0000256" key="9">
    <source>
        <dbReference type="ARBA" id="ARBA00043149"/>
    </source>
</evidence>